<name>A0A7W2JIK0_9PSED</name>
<dbReference type="RefSeq" id="WP_182365459.1">
    <property type="nucleotide sequence ID" value="NZ_JACGCU010000014.1"/>
</dbReference>
<gene>
    <name evidence="1" type="ORF">H4C44_10305</name>
</gene>
<sequence length="300" mass="34129">MKQGVSDYQRSRIIELRRRHSFREVAQMTGVPIGTVKTIVSRSGAFRDNPVQRALFTLPPMQVTAGTSPAVQELPQQQAVTGDRDVDALLWLREVVSTGHPAQIDAAMEAAKRIKTPFKELELRYRSWLQAKHPNNMFAALSSFDLGNLESLAKSSVQKLARQTEARARFGDRIFSLTDAELFCESVLDGLEPWDGFDLNKAEVAARFRARPEQMPNTLSDCIHELQYWNDLYWLRNACERYAGDPAPEASARDWFVFELLAEIRPRHKDEAKAVIRYLSISGRADHRQDCDRIIDNLIG</sequence>
<proteinExistence type="predicted"/>
<dbReference type="AlphaFoldDB" id="A0A7W2JIK0"/>
<protein>
    <submittedName>
        <fullName evidence="1">Uncharacterized protein</fullName>
    </submittedName>
</protein>
<evidence type="ECO:0000313" key="2">
    <source>
        <dbReference type="Proteomes" id="UP000556620"/>
    </source>
</evidence>
<evidence type="ECO:0000313" key="1">
    <source>
        <dbReference type="EMBL" id="MBA6059564.1"/>
    </source>
</evidence>
<organism evidence="1 2">
    <name type="scientific">Pseudomonas juntendi</name>
    <dbReference type="NCBI Taxonomy" id="2666183"/>
    <lineage>
        <taxon>Bacteria</taxon>
        <taxon>Pseudomonadati</taxon>
        <taxon>Pseudomonadota</taxon>
        <taxon>Gammaproteobacteria</taxon>
        <taxon>Pseudomonadales</taxon>
        <taxon>Pseudomonadaceae</taxon>
        <taxon>Pseudomonas</taxon>
    </lineage>
</organism>
<accession>A0A7W2JIK0</accession>
<dbReference type="EMBL" id="JACGCU010000014">
    <property type="protein sequence ID" value="MBA6059564.1"/>
    <property type="molecule type" value="Genomic_DNA"/>
</dbReference>
<reference evidence="1 2" key="1">
    <citation type="submission" date="2020-07" db="EMBL/GenBank/DDBJ databases">
        <title>Diversity of carbapenemase encoding genes among Pseudomonas putida group clinical isolates in a tertiary Brazilian hospital.</title>
        <authorList>
            <person name="Alberto-Lei F."/>
            <person name="Nodari C.S."/>
            <person name="Streling A.P."/>
            <person name="Paulino J.T."/>
            <person name="Bessa-Neto F.O."/>
            <person name="Cayo R."/>
            <person name="Gales A.C."/>
        </authorList>
    </citation>
    <scope>NUCLEOTIDE SEQUENCE [LARGE SCALE GENOMIC DNA]</scope>
    <source>
        <strain evidence="1 2">14535</strain>
    </source>
</reference>
<comment type="caution">
    <text evidence="1">The sequence shown here is derived from an EMBL/GenBank/DDBJ whole genome shotgun (WGS) entry which is preliminary data.</text>
</comment>
<dbReference type="Proteomes" id="UP000556620">
    <property type="component" value="Unassembled WGS sequence"/>
</dbReference>